<evidence type="ECO:0008006" key="4">
    <source>
        <dbReference type="Google" id="ProtNLM"/>
    </source>
</evidence>
<accession>A0AAE3QY29</accession>
<dbReference type="Proteomes" id="UP001241110">
    <property type="component" value="Unassembled WGS sequence"/>
</dbReference>
<evidence type="ECO:0000256" key="1">
    <source>
        <dbReference type="SAM" id="Phobius"/>
    </source>
</evidence>
<keyword evidence="1" id="KW-0472">Membrane</keyword>
<protein>
    <recommendedName>
        <fullName evidence="4">Anti-sigma factor</fullName>
    </recommendedName>
</protein>
<dbReference type="RefSeq" id="WP_313988551.1">
    <property type="nucleotide sequence ID" value="NZ_JASJOS010000022.1"/>
</dbReference>
<organism evidence="2 3">
    <name type="scientific">Xanthocytophaga flava</name>
    <dbReference type="NCBI Taxonomy" id="3048013"/>
    <lineage>
        <taxon>Bacteria</taxon>
        <taxon>Pseudomonadati</taxon>
        <taxon>Bacteroidota</taxon>
        <taxon>Cytophagia</taxon>
        <taxon>Cytophagales</taxon>
        <taxon>Rhodocytophagaceae</taxon>
        <taxon>Xanthocytophaga</taxon>
    </lineage>
</organism>
<name>A0AAE3QY29_9BACT</name>
<feature type="transmembrane region" description="Helical" evidence="1">
    <location>
        <begin position="80"/>
        <end position="98"/>
    </location>
</feature>
<dbReference type="AlphaFoldDB" id="A0AAE3QY29"/>
<evidence type="ECO:0000313" key="2">
    <source>
        <dbReference type="EMBL" id="MDJ1485675.1"/>
    </source>
</evidence>
<keyword evidence="1" id="KW-0812">Transmembrane</keyword>
<proteinExistence type="predicted"/>
<keyword evidence="1" id="KW-1133">Transmembrane helix</keyword>
<reference evidence="2" key="1">
    <citation type="submission" date="2023-05" db="EMBL/GenBank/DDBJ databases">
        <authorList>
            <person name="Zhang X."/>
        </authorList>
    </citation>
    <scope>NUCLEOTIDE SEQUENCE</scope>
    <source>
        <strain evidence="2">YF14B1</strain>
    </source>
</reference>
<dbReference type="EMBL" id="JASJOS010000022">
    <property type="protein sequence ID" value="MDJ1485675.1"/>
    <property type="molecule type" value="Genomic_DNA"/>
</dbReference>
<comment type="caution">
    <text evidence="2">The sequence shown here is derived from an EMBL/GenBank/DDBJ whole genome shotgun (WGS) entry which is preliminary data.</text>
</comment>
<sequence length="307" mass="34061">MNKEYQHSEMIDAYLRNELSADERADFEQLVQKDPLLYNEFLLQKEIVTNLQSYRKAQLKNRLNQIDVSNNSSWSGAASAGMWVGGLALIGLLSWFGYSSLKGTTSNTAVVNVPATISATSSTTQTPEVSPNANANNEGAEAMTETNVSVSKSVEKPSLPVKTTSRKTYTTRKNSQSADQLIVAAADTEVSAPSQEDGIKKIDSEPVIEKPAMYGNTSSSNRLNVVDNTNETLKLHYYYRNGRIALLGFDKPYTFLDMPAENTTYLYYEGNFYKLNISQIQPAPIQSVLITEKPLIDSLNKMLVNRK</sequence>
<gene>
    <name evidence="2" type="ORF">QNI16_34620</name>
</gene>
<evidence type="ECO:0000313" key="3">
    <source>
        <dbReference type="Proteomes" id="UP001241110"/>
    </source>
</evidence>